<comment type="catalytic activity">
    <reaction evidence="10">
        <text>ATP + H2O = ADP + phosphate + H(+)</text>
        <dbReference type="Rhea" id="RHEA:13065"/>
        <dbReference type="ChEBI" id="CHEBI:15377"/>
        <dbReference type="ChEBI" id="CHEBI:15378"/>
        <dbReference type="ChEBI" id="CHEBI:30616"/>
        <dbReference type="ChEBI" id="CHEBI:43474"/>
        <dbReference type="ChEBI" id="CHEBI:456216"/>
    </reaction>
    <physiologicalReaction direction="left-to-right" evidence="10">
        <dbReference type="Rhea" id="RHEA:13066"/>
    </physiologicalReaction>
</comment>
<feature type="region of interest" description="Disordered" evidence="14">
    <location>
        <begin position="407"/>
        <end position="431"/>
    </location>
</feature>
<proteinExistence type="inferred from homology"/>
<dbReference type="NCBIfam" id="TIGR00585">
    <property type="entry name" value="mutl"/>
    <property type="match status" value="1"/>
</dbReference>
<dbReference type="PANTHER" id="PTHR10073:SF52">
    <property type="entry name" value="MISMATCH REPAIR ENDONUCLEASE PMS2"/>
    <property type="match status" value="1"/>
</dbReference>
<evidence type="ECO:0000256" key="2">
    <source>
        <dbReference type="ARBA" id="ARBA00006082"/>
    </source>
</evidence>
<protein>
    <recommendedName>
        <fullName evidence="11">Mismatch repair endonuclease PMS2</fullName>
    </recommendedName>
    <alternativeName>
        <fullName evidence="13">DNA mismatch repair protein PMS2</fullName>
    </alternativeName>
    <alternativeName>
        <fullName evidence="12">PMS1 protein homolog 2</fullName>
    </alternativeName>
</protein>
<evidence type="ECO:0000256" key="11">
    <source>
        <dbReference type="ARBA" id="ARBA00072579"/>
    </source>
</evidence>
<dbReference type="Pfam" id="PF08676">
    <property type="entry name" value="MutL_C"/>
    <property type="match status" value="1"/>
</dbReference>
<evidence type="ECO:0000256" key="1">
    <source>
        <dbReference type="ARBA" id="ARBA00004123"/>
    </source>
</evidence>
<dbReference type="PANTHER" id="PTHR10073">
    <property type="entry name" value="DNA MISMATCH REPAIR PROTEIN MLH, PMS, MUTL"/>
    <property type="match status" value="1"/>
</dbReference>
<evidence type="ECO:0000256" key="8">
    <source>
        <dbReference type="ARBA" id="ARBA00022840"/>
    </source>
</evidence>
<dbReference type="InterPro" id="IPR042120">
    <property type="entry name" value="MutL_C_dimsub"/>
</dbReference>
<keyword evidence="4" id="KW-0547">Nucleotide-binding</keyword>
<evidence type="ECO:0000313" key="18">
    <source>
        <dbReference type="Proteomes" id="UP001152799"/>
    </source>
</evidence>
<dbReference type="Pfam" id="PF01119">
    <property type="entry name" value="DNA_mis_repair"/>
    <property type="match status" value="1"/>
</dbReference>
<dbReference type="InterPro" id="IPR038973">
    <property type="entry name" value="MutL/Mlh/Pms-like"/>
</dbReference>
<evidence type="ECO:0000256" key="10">
    <source>
        <dbReference type="ARBA" id="ARBA00048778"/>
    </source>
</evidence>
<evidence type="ECO:0000256" key="4">
    <source>
        <dbReference type="ARBA" id="ARBA00022741"/>
    </source>
</evidence>
<dbReference type="InterPro" id="IPR014790">
    <property type="entry name" value="MutL_C"/>
</dbReference>
<keyword evidence="5" id="KW-0255">Endonuclease</keyword>
<evidence type="ECO:0000256" key="12">
    <source>
        <dbReference type="ARBA" id="ARBA00077255"/>
    </source>
</evidence>
<dbReference type="SUPFAM" id="SSF54211">
    <property type="entry name" value="Ribosomal protein S5 domain 2-like"/>
    <property type="match status" value="1"/>
</dbReference>
<comment type="subcellular location">
    <subcellularLocation>
        <location evidence="1">Nucleus</location>
    </subcellularLocation>
</comment>
<evidence type="ECO:0000256" key="13">
    <source>
        <dbReference type="ARBA" id="ARBA00083250"/>
    </source>
</evidence>
<dbReference type="FunFam" id="3.30.1370.100:FF:000001">
    <property type="entry name" value="Mismatch repair endonuclease pms1, putative"/>
    <property type="match status" value="1"/>
</dbReference>
<dbReference type="GO" id="GO:0006298">
    <property type="term" value="P:mismatch repair"/>
    <property type="evidence" value="ECO:0007669"/>
    <property type="project" value="InterPro"/>
</dbReference>
<evidence type="ECO:0000256" key="14">
    <source>
        <dbReference type="SAM" id="MobiDB-lite"/>
    </source>
</evidence>
<dbReference type="InterPro" id="IPR037198">
    <property type="entry name" value="MutL_C_sf"/>
</dbReference>
<dbReference type="Gene3D" id="3.30.1540.20">
    <property type="entry name" value="MutL, C-terminal domain, dimerisation subdomain"/>
    <property type="match status" value="1"/>
</dbReference>
<organism evidence="17 18">
    <name type="scientific">Ceutorhynchus assimilis</name>
    <name type="common">cabbage seed weevil</name>
    <dbReference type="NCBI Taxonomy" id="467358"/>
    <lineage>
        <taxon>Eukaryota</taxon>
        <taxon>Metazoa</taxon>
        <taxon>Ecdysozoa</taxon>
        <taxon>Arthropoda</taxon>
        <taxon>Hexapoda</taxon>
        <taxon>Insecta</taxon>
        <taxon>Pterygota</taxon>
        <taxon>Neoptera</taxon>
        <taxon>Endopterygota</taxon>
        <taxon>Coleoptera</taxon>
        <taxon>Polyphaga</taxon>
        <taxon>Cucujiformia</taxon>
        <taxon>Curculionidae</taxon>
        <taxon>Ceutorhynchinae</taxon>
        <taxon>Ceutorhynchus</taxon>
    </lineage>
</organism>
<sequence>MDIEEPIIPCTVEESKEIKPINKDTVHRICSGQVVLTLAIAMKELVENAIDAGANIIDIHLKEYGSELLEVSDNGSGVHEDNFQALTLKHYTSKIREFNDLEQLSTMGFRGEALSSLCALSEIEVTSKHETAETATKLKYDYGGNIISKEIAARQQGTTVTLKNLFSTLPVRKREFSKNLKKEFSKMCNLLYAYCLLPAGIKYKCTNATANGSKNIVVATEGNKTVRENIISVFGVKQLASLIDVKEIIPEEKLAEEYGLELVPGEELPFTLEFLISNAIHGSGRSSTDRQFFYINHRPCEPTKVIKLVNEVFRQFNNKQYPFVYLNIITKSCIVDVNITPDKRQVFLEKEKILLATVKASLLEAFKDSPSILKVQNLDVSLAISSQKGIKRNLSEGSSSILETFKKKSRNSNVSPKSQNGSFSNIFQKSSSDPIQSARKCKDHDLSSSQIEADAKLATLVEIACRLVKEDEMIAKPEVKKTVIIDKPQEDLNSRREVPLNLNFASLKEKINNNLQNSKSSNKNNELVKFRSNIAPEANKSAEEELNKHISKTNFKQMEIIGQFNLGFIVAKLFEDLFLIDQHATDEKYNFEQLQLNTVIDSQKLVNPKLLELTAAAKATLLEHENIFKKNGFNFKKQQTESCENILLTSVPMSDKTIFGKNDIDEMIFMLQEDSSQDKTCRPSKVRAMFASRACRKSVMIGTALSKTDMRKLVDHMGEIDQPWNCPHGRPTMRHLVNLSLLTENISDT</sequence>
<dbReference type="FunFam" id="3.30.565.10:FF:000014">
    <property type="entry name" value="Mismatch repair endonuclease pms1, putative"/>
    <property type="match status" value="1"/>
</dbReference>
<keyword evidence="9" id="KW-0539">Nucleus</keyword>
<name>A0A9N9MU77_9CUCU</name>
<dbReference type="InterPro" id="IPR020568">
    <property type="entry name" value="Ribosomal_Su5_D2-typ_SF"/>
</dbReference>
<accession>A0A9N9MU77</accession>
<gene>
    <name evidence="17" type="ORF">CEUTPL_LOCUS11013</name>
</gene>
<dbReference type="InterPro" id="IPR013507">
    <property type="entry name" value="DNA_mismatch_S5_2-like"/>
</dbReference>
<dbReference type="GO" id="GO:0004519">
    <property type="term" value="F:endonuclease activity"/>
    <property type="evidence" value="ECO:0007669"/>
    <property type="project" value="UniProtKB-KW"/>
</dbReference>
<dbReference type="GO" id="GO:0016887">
    <property type="term" value="F:ATP hydrolysis activity"/>
    <property type="evidence" value="ECO:0007669"/>
    <property type="project" value="InterPro"/>
</dbReference>
<dbReference type="SMART" id="SM00853">
    <property type="entry name" value="MutL_C"/>
    <property type="match status" value="1"/>
</dbReference>
<keyword evidence="7" id="KW-0378">Hydrolase</keyword>
<comment type="similarity">
    <text evidence="2">Belongs to the DNA mismatch repair MutL/HexB family.</text>
</comment>
<evidence type="ECO:0000256" key="7">
    <source>
        <dbReference type="ARBA" id="ARBA00022801"/>
    </source>
</evidence>
<dbReference type="InterPro" id="IPR014762">
    <property type="entry name" value="DNA_mismatch_repair_CS"/>
</dbReference>
<keyword evidence="6" id="KW-0227">DNA damage</keyword>
<evidence type="ECO:0000256" key="3">
    <source>
        <dbReference type="ARBA" id="ARBA00022722"/>
    </source>
</evidence>
<evidence type="ECO:0000313" key="17">
    <source>
        <dbReference type="EMBL" id="CAG9770561.1"/>
    </source>
</evidence>
<feature type="domain" description="DNA mismatch repair protein S5" evidence="16">
    <location>
        <begin position="230"/>
        <end position="367"/>
    </location>
</feature>
<dbReference type="GO" id="GO:0032389">
    <property type="term" value="C:MutLalpha complex"/>
    <property type="evidence" value="ECO:0007669"/>
    <property type="project" value="TreeGrafter"/>
</dbReference>
<dbReference type="Gene3D" id="3.30.565.10">
    <property type="entry name" value="Histidine kinase-like ATPase, C-terminal domain"/>
    <property type="match status" value="1"/>
</dbReference>
<keyword evidence="8" id="KW-0067">ATP-binding</keyword>
<dbReference type="SUPFAM" id="SSF118116">
    <property type="entry name" value="DNA mismatch repair protein MutL"/>
    <property type="match status" value="1"/>
</dbReference>
<dbReference type="CDD" id="cd16926">
    <property type="entry name" value="HATPase_MutL-MLH-PMS-like"/>
    <property type="match status" value="1"/>
</dbReference>
<dbReference type="GO" id="GO:0005524">
    <property type="term" value="F:ATP binding"/>
    <property type="evidence" value="ECO:0007669"/>
    <property type="project" value="UniProtKB-KW"/>
</dbReference>
<dbReference type="Pfam" id="PF13589">
    <property type="entry name" value="HATPase_c_3"/>
    <property type="match status" value="1"/>
</dbReference>
<dbReference type="Proteomes" id="UP001152799">
    <property type="component" value="Chromosome 6"/>
</dbReference>
<dbReference type="InterPro" id="IPR036890">
    <property type="entry name" value="HATPase_C_sf"/>
</dbReference>
<reference evidence="17" key="1">
    <citation type="submission" date="2022-01" db="EMBL/GenBank/DDBJ databases">
        <authorList>
            <person name="King R."/>
        </authorList>
    </citation>
    <scope>NUCLEOTIDE SEQUENCE</scope>
</reference>
<dbReference type="AlphaFoldDB" id="A0A9N9MU77"/>
<dbReference type="Gene3D" id="3.30.230.10">
    <property type="match status" value="1"/>
</dbReference>
<dbReference type="SUPFAM" id="SSF55874">
    <property type="entry name" value="ATPase domain of HSP90 chaperone/DNA topoisomerase II/histidine kinase"/>
    <property type="match status" value="1"/>
</dbReference>
<dbReference type="OrthoDB" id="10254304at2759"/>
<feature type="domain" description="MutL C-terminal dimerisation" evidence="15">
    <location>
        <begin position="560"/>
        <end position="705"/>
    </location>
</feature>
<dbReference type="Gene3D" id="3.30.1370.100">
    <property type="entry name" value="MutL, C-terminal domain, regulatory subdomain"/>
    <property type="match status" value="1"/>
</dbReference>
<dbReference type="InterPro" id="IPR042121">
    <property type="entry name" value="MutL_C_regsub"/>
</dbReference>
<dbReference type="FunFam" id="3.30.1540.20:FF:000019">
    <property type="entry name" value="PMS1 homolog 2, mismatch repair system component"/>
    <property type="match status" value="1"/>
</dbReference>
<evidence type="ECO:0000259" key="15">
    <source>
        <dbReference type="SMART" id="SM00853"/>
    </source>
</evidence>
<keyword evidence="3" id="KW-0540">Nuclease</keyword>
<dbReference type="InterPro" id="IPR014721">
    <property type="entry name" value="Ribsml_uS5_D2-typ_fold_subgr"/>
</dbReference>
<feature type="compositionally biased region" description="Polar residues" evidence="14">
    <location>
        <begin position="411"/>
        <end position="431"/>
    </location>
</feature>
<dbReference type="PROSITE" id="PS00058">
    <property type="entry name" value="DNA_MISMATCH_REPAIR_1"/>
    <property type="match status" value="1"/>
</dbReference>
<dbReference type="EMBL" id="OU892282">
    <property type="protein sequence ID" value="CAG9770561.1"/>
    <property type="molecule type" value="Genomic_DNA"/>
</dbReference>
<dbReference type="SMART" id="SM01340">
    <property type="entry name" value="DNA_mis_repair"/>
    <property type="match status" value="1"/>
</dbReference>
<evidence type="ECO:0000256" key="9">
    <source>
        <dbReference type="ARBA" id="ARBA00023242"/>
    </source>
</evidence>
<dbReference type="InterPro" id="IPR002099">
    <property type="entry name" value="MutL/Mlh/PMS"/>
</dbReference>
<dbReference type="GO" id="GO:0030983">
    <property type="term" value="F:mismatched DNA binding"/>
    <property type="evidence" value="ECO:0007669"/>
    <property type="project" value="InterPro"/>
</dbReference>
<dbReference type="FunFam" id="3.30.230.10:FF:000032">
    <property type="entry name" value="mismatch repair endonuclease PMS2 isoform X2"/>
    <property type="match status" value="1"/>
</dbReference>
<evidence type="ECO:0000256" key="5">
    <source>
        <dbReference type="ARBA" id="ARBA00022759"/>
    </source>
</evidence>
<evidence type="ECO:0000259" key="16">
    <source>
        <dbReference type="SMART" id="SM01340"/>
    </source>
</evidence>
<dbReference type="CDD" id="cd03484">
    <property type="entry name" value="MutL_Trans_hPMS_2_like"/>
    <property type="match status" value="1"/>
</dbReference>
<dbReference type="GO" id="GO:0140664">
    <property type="term" value="F:ATP-dependent DNA damage sensor activity"/>
    <property type="evidence" value="ECO:0007669"/>
    <property type="project" value="InterPro"/>
</dbReference>
<evidence type="ECO:0000256" key="6">
    <source>
        <dbReference type="ARBA" id="ARBA00022763"/>
    </source>
</evidence>
<keyword evidence="18" id="KW-1185">Reference proteome</keyword>